<comment type="caution">
    <text evidence="1">The sequence shown here is derived from an EMBL/GenBank/DDBJ whole genome shotgun (WGS) entry which is preliminary data.</text>
</comment>
<dbReference type="EMBL" id="VKLS01000041">
    <property type="protein sequence ID" value="TSB43100.1"/>
    <property type="molecule type" value="Genomic_DNA"/>
</dbReference>
<protein>
    <submittedName>
        <fullName evidence="1">Helix-turn-helix domain-containing protein</fullName>
    </submittedName>
</protein>
<dbReference type="Proteomes" id="UP000320888">
    <property type="component" value="Unassembled WGS sequence"/>
</dbReference>
<evidence type="ECO:0000313" key="1">
    <source>
        <dbReference type="EMBL" id="TSB43100.1"/>
    </source>
</evidence>
<dbReference type="OrthoDB" id="4567057at2"/>
<proteinExistence type="predicted"/>
<gene>
    <name evidence="1" type="ORF">FNZ23_06295</name>
</gene>
<dbReference type="AlphaFoldDB" id="A0A553ZNR2"/>
<accession>A0A553ZNR2</accession>
<organism evidence="1 2">
    <name type="scientific">Streptomyces benahoarensis</name>
    <dbReference type="NCBI Taxonomy" id="2595054"/>
    <lineage>
        <taxon>Bacteria</taxon>
        <taxon>Bacillati</taxon>
        <taxon>Actinomycetota</taxon>
        <taxon>Actinomycetes</taxon>
        <taxon>Kitasatosporales</taxon>
        <taxon>Streptomycetaceae</taxon>
        <taxon>Streptomyces</taxon>
    </lineage>
</organism>
<sequence>MSAAGGGRRTVPTELAALALGVSPATIRKWASRGKITRYGSPQRAAYDLDELYDLAAMAVRARRTTGP</sequence>
<keyword evidence="2" id="KW-1185">Reference proteome</keyword>
<evidence type="ECO:0000313" key="2">
    <source>
        <dbReference type="Proteomes" id="UP000320888"/>
    </source>
</evidence>
<dbReference type="RefSeq" id="WP_143941324.1">
    <property type="nucleotide sequence ID" value="NZ_VKLS01000041.1"/>
</dbReference>
<dbReference type="SUPFAM" id="SSF46955">
    <property type="entry name" value="Putative DNA-binding domain"/>
    <property type="match status" value="1"/>
</dbReference>
<reference evidence="1 2" key="1">
    <citation type="submission" date="2019-07" db="EMBL/GenBank/DDBJ databases">
        <title>Draft genome for Streptomyces benahoarensis MZ03-48.</title>
        <authorList>
            <person name="Gonzalez-Pimentel J.L."/>
        </authorList>
    </citation>
    <scope>NUCLEOTIDE SEQUENCE [LARGE SCALE GENOMIC DNA]</scope>
    <source>
        <strain evidence="1 2">MZ03-48</strain>
    </source>
</reference>
<dbReference type="InterPro" id="IPR009061">
    <property type="entry name" value="DNA-bd_dom_put_sf"/>
</dbReference>
<name>A0A553ZNR2_9ACTN</name>